<dbReference type="EMBL" id="JAPEVG010000118">
    <property type="protein sequence ID" value="KAJ8482288.1"/>
    <property type="molecule type" value="Genomic_DNA"/>
</dbReference>
<feature type="compositionally biased region" description="Basic and acidic residues" evidence="1">
    <location>
        <begin position="438"/>
        <end position="447"/>
    </location>
</feature>
<dbReference type="GO" id="GO:1905762">
    <property type="term" value="F:CCR4-NOT complex binding"/>
    <property type="evidence" value="ECO:0007669"/>
    <property type="project" value="TreeGrafter"/>
</dbReference>
<dbReference type="Proteomes" id="UP001215151">
    <property type="component" value="Unassembled WGS sequence"/>
</dbReference>
<dbReference type="PANTHER" id="PTHR14379">
    <property type="entry name" value="LIMKAIN B LKAP"/>
    <property type="match status" value="1"/>
</dbReference>
<organism evidence="3 4">
    <name type="scientific">Trametes cubensis</name>
    <dbReference type="NCBI Taxonomy" id="1111947"/>
    <lineage>
        <taxon>Eukaryota</taxon>
        <taxon>Fungi</taxon>
        <taxon>Dikarya</taxon>
        <taxon>Basidiomycota</taxon>
        <taxon>Agaricomycotina</taxon>
        <taxon>Agaricomycetes</taxon>
        <taxon>Polyporales</taxon>
        <taxon>Polyporaceae</taxon>
        <taxon>Trametes</taxon>
    </lineage>
</organism>
<feature type="region of interest" description="Disordered" evidence="1">
    <location>
        <begin position="395"/>
        <end position="458"/>
    </location>
</feature>
<feature type="region of interest" description="Disordered" evidence="1">
    <location>
        <begin position="245"/>
        <end position="325"/>
    </location>
</feature>
<accession>A0AAD7TU38</accession>
<feature type="compositionally biased region" description="Basic and acidic residues" evidence="1">
    <location>
        <begin position="207"/>
        <end position="222"/>
    </location>
</feature>
<evidence type="ECO:0000259" key="2">
    <source>
        <dbReference type="Pfam" id="PF01936"/>
    </source>
</evidence>
<feature type="compositionally biased region" description="Low complexity" evidence="1">
    <location>
        <begin position="180"/>
        <end position="190"/>
    </location>
</feature>
<dbReference type="GO" id="GO:0005777">
    <property type="term" value="C:peroxisome"/>
    <property type="evidence" value="ECO:0007669"/>
    <property type="project" value="InterPro"/>
</dbReference>
<gene>
    <name evidence="3" type="ORF">ONZ51_g5455</name>
</gene>
<dbReference type="Pfam" id="PF01936">
    <property type="entry name" value="NYN"/>
    <property type="match status" value="1"/>
</dbReference>
<feature type="compositionally biased region" description="Basic and acidic residues" evidence="1">
    <location>
        <begin position="248"/>
        <end position="274"/>
    </location>
</feature>
<proteinExistence type="predicted"/>
<dbReference type="GO" id="GO:0004540">
    <property type="term" value="F:RNA nuclease activity"/>
    <property type="evidence" value="ECO:0007669"/>
    <property type="project" value="InterPro"/>
</dbReference>
<evidence type="ECO:0000313" key="4">
    <source>
        <dbReference type="Proteomes" id="UP001215151"/>
    </source>
</evidence>
<dbReference type="GO" id="GO:0010468">
    <property type="term" value="P:regulation of gene expression"/>
    <property type="evidence" value="ECO:0007669"/>
    <property type="project" value="InterPro"/>
</dbReference>
<keyword evidence="4" id="KW-1185">Reference proteome</keyword>
<dbReference type="Gene3D" id="3.40.50.1010">
    <property type="entry name" value="5'-nuclease"/>
    <property type="match status" value="1"/>
</dbReference>
<dbReference type="InterPro" id="IPR021139">
    <property type="entry name" value="NYN"/>
</dbReference>
<dbReference type="AlphaFoldDB" id="A0AAD7TU38"/>
<dbReference type="CDD" id="cd10910">
    <property type="entry name" value="PIN_limkain_b1_N_like"/>
    <property type="match status" value="1"/>
</dbReference>
<dbReference type="InterPro" id="IPR024768">
    <property type="entry name" value="Marf1"/>
</dbReference>
<feature type="domain" description="NYN" evidence="2">
    <location>
        <begin position="7"/>
        <end position="146"/>
    </location>
</feature>
<comment type="caution">
    <text evidence="3">The sequence shown here is derived from an EMBL/GenBank/DDBJ whole genome shotgun (WGS) entry which is preliminary data.</text>
</comment>
<feature type="compositionally biased region" description="Polar residues" evidence="1">
    <location>
        <begin position="419"/>
        <end position="435"/>
    </location>
</feature>
<protein>
    <recommendedName>
        <fullName evidence="2">NYN domain-containing protein</fullName>
    </recommendedName>
</protein>
<evidence type="ECO:0000256" key="1">
    <source>
        <dbReference type="SAM" id="MobiDB-lite"/>
    </source>
</evidence>
<name>A0AAD7TU38_9APHY</name>
<reference evidence="3" key="1">
    <citation type="submission" date="2022-11" db="EMBL/GenBank/DDBJ databases">
        <title>Genome Sequence of Cubamyces cubensis.</title>
        <authorList>
            <person name="Buettner E."/>
        </authorList>
    </citation>
    <scope>NUCLEOTIDE SEQUENCE</scope>
    <source>
        <strain evidence="3">MPL-01</strain>
    </source>
</reference>
<feature type="compositionally biased region" description="Low complexity" evidence="1">
    <location>
        <begin position="395"/>
        <end position="404"/>
    </location>
</feature>
<feature type="compositionally biased region" description="Acidic residues" evidence="1">
    <location>
        <begin position="275"/>
        <end position="284"/>
    </location>
</feature>
<sequence>MNAPSNVGIFWDCENCMLPSTEQVAYKVVKKIRKLALQDGIVKTFKAYMQLSDQPSKTPASIRSELQSCGVSLIDCPHSGRKDVADKMMIGKRSRYIDGHPYTYSSCDRDFVYAVSILSLRNHKVVLIAPRHSHDGLKAQADSVYDWPDDFLTPTLSQSFPLGRVLTRTGTVGSPEGDSEVSSTTSSDELVAGERKKMRAEKRKKARAEEREKDQEDDREVLTEVSQLVDRTLEQGGEMEMAQVVDQEMDREMTDQETTARETTDGETADKEVIQAEDQEDDQDVGQVEHQAEDRDTDQEANQEANHNVEQLEPVRQTPNKREMSTVAYMQLLQPSDHGHNNLAVPPTPIEAEEGEIVQPGSATSVLSTLAWSRPPGLEDPAQAWSLPWIPPWAPSSSSVAPSAGTSFQSGSHLLRATPSGSSGLQSTPSVSQLAFTDADKDERDEAPWQTSAKKRTKQIPAEFKPLVKVLKRQFYQGTTRVESSQLGTLLSDEKNPPSAVYKQAGVSRLKEYTALAAEMGIVTLGKESANGQGWVALNPVPRKKAA</sequence>
<dbReference type="PANTHER" id="PTHR14379:SF3">
    <property type="entry name" value="MEIOSIS REGULATOR AND MRNA STABILITY FACTOR 1"/>
    <property type="match status" value="1"/>
</dbReference>
<feature type="compositionally biased region" description="Basic residues" evidence="1">
    <location>
        <begin position="196"/>
        <end position="206"/>
    </location>
</feature>
<feature type="region of interest" description="Disordered" evidence="1">
    <location>
        <begin position="167"/>
        <end position="223"/>
    </location>
</feature>
<evidence type="ECO:0000313" key="3">
    <source>
        <dbReference type="EMBL" id="KAJ8482288.1"/>
    </source>
</evidence>